<sequence length="277" mass="30415">MHSIRRAAARAACSSAVVAVPRQQIASFAMQISKTNARPATVLPLARYFSQTFRVAQDEKEGVEEAIRSAEQTGSTIESSSQQPSVANQIFISNMTFDVTETHLRDAFSKYGEIVEHKIGRDGRGLSRGFGFITFDSPEAAQRAVQEANQSFWHGRRILVAPKKANEGAGGARRQPRSNAPQGPTNSLYIGNIPYETSDADLNKLFRELDNVTDVRVAVDRNTGWPRGFAHADFTDVASAERGFEKLSALTLGGRNLRLDYAQTRADHKKTSGGRDE</sequence>
<comment type="caution">
    <text evidence="1">The sequence shown here is derived from an EMBL/GenBank/DDBJ whole genome shotgun (WGS) entry which is preliminary data.</text>
</comment>
<protein>
    <submittedName>
        <fullName evidence="1">RNA-binding domain-containing protein</fullName>
    </submittedName>
</protein>
<reference evidence="1 2" key="1">
    <citation type="journal article" date="2022" name="New Phytol.">
        <title>Ecological generalism drives hyperdiversity of secondary metabolite gene clusters in xylarialean endophytes.</title>
        <authorList>
            <person name="Franco M.E.E."/>
            <person name="Wisecaver J.H."/>
            <person name="Arnold A.E."/>
            <person name="Ju Y.M."/>
            <person name="Slot J.C."/>
            <person name="Ahrendt S."/>
            <person name="Moore L.P."/>
            <person name="Eastman K.E."/>
            <person name="Scott K."/>
            <person name="Konkel Z."/>
            <person name="Mondo S.J."/>
            <person name="Kuo A."/>
            <person name="Hayes R.D."/>
            <person name="Haridas S."/>
            <person name="Andreopoulos B."/>
            <person name="Riley R."/>
            <person name="LaButti K."/>
            <person name="Pangilinan J."/>
            <person name="Lipzen A."/>
            <person name="Amirebrahimi M."/>
            <person name="Yan J."/>
            <person name="Adam C."/>
            <person name="Keymanesh K."/>
            <person name="Ng V."/>
            <person name="Louie K."/>
            <person name="Northen T."/>
            <person name="Drula E."/>
            <person name="Henrissat B."/>
            <person name="Hsieh H.M."/>
            <person name="Youens-Clark K."/>
            <person name="Lutzoni F."/>
            <person name="Miadlikowska J."/>
            <person name="Eastwood D.C."/>
            <person name="Hamelin R.C."/>
            <person name="Grigoriev I.V."/>
            <person name="U'Ren J.M."/>
        </authorList>
    </citation>
    <scope>NUCLEOTIDE SEQUENCE [LARGE SCALE GENOMIC DNA]</scope>
    <source>
        <strain evidence="1 2">ER1909</strain>
    </source>
</reference>
<accession>A0ACC0DLI0</accession>
<proteinExistence type="predicted"/>
<evidence type="ECO:0000313" key="1">
    <source>
        <dbReference type="EMBL" id="KAI6093261.1"/>
    </source>
</evidence>
<evidence type="ECO:0000313" key="2">
    <source>
        <dbReference type="Proteomes" id="UP001497680"/>
    </source>
</evidence>
<dbReference type="Proteomes" id="UP001497680">
    <property type="component" value="Unassembled WGS sequence"/>
</dbReference>
<gene>
    <name evidence="1" type="ORF">F4821DRAFT_222535</name>
</gene>
<organism evidence="1 2">
    <name type="scientific">Hypoxylon rubiginosum</name>
    <dbReference type="NCBI Taxonomy" id="110542"/>
    <lineage>
        <taxon>Eukaryota</taxon>
        <taxon>Fungi</taxon>
        <taxon>Dikarya</taxon>
        <taxon>Ascomycota</taxon>
        <taxon>Pezizomycotina</taxon>
        <taxon>Sordariomycetes</taxon>
        <taxon>Xylariomycetidae</taxon>
        <taxon>Xylariales</taxon>
        <taxon>Hypoxylaceae</taxon>
        <taxon>Hypoxylon</taxon>
    </lineage>
</organism>
<name>A0ACC0DLI0_9PEZI</name>
<dbReference type="EMBL" id="MU394281">
    <property type="protein sequence ID" value="KAI6093261.1"/>
    <property type="molecule type" value="Genomic_DNA"/>
</dbReference>
<keyword evidence="2" id="KW-1185">Reference proteome</keyword>